<dbReference type="AlphaFoldDB" id="A0ABD3UIJ9"/>
<protein>
    <recommendedName>
        <fullName evidence="11">Transcription factor GTE4</fullName>
    </recommendedName>
</protein>
<keyword evidence="3" id="KW-0804">Transcription</keyword>
<dbReference type="PRINTS" id="PR00503">
    <property type="entry name" value="BROMODOMAIN"/>
</dbReference>
<organism evidence="9 10">
    <name type="scientific">Penstemon smallii</name>
    <dbReference type="NCBI Taxonomy" id="265156"/>
    <lineage>
        <taxon>Eukaryota</taxon>
        <taxon>Viridiplantae</taxon>
        <taxon>Streptophyta</taxon>
        <taxon>Embryophyta</taxon>
        <taxon>Tracheophyta</taxon>
        <taxon>Spermatophyta</taxon>
        <taxon>Magnoliopsida</taxon>
        <taxon>eudicotyledons</taxon>
        <taxon>Gunneridae</taxon>
        <taxon>Pentapetalae</taxon>
        <taxon>asterids</taxon>
        <taxon>lamiids</taxon>
        <taxon>Lamiales</taxon>
        <taxon>Plantaginaceae</taxon>
        <taxon>Cheloneae</taxon>
        <taxon>Penstemon</taxon>
    </lineage>
</organism>
<feature type="domain" description="NET" evidence="8">
    <location>
        <begin position="366"/>
        <end position="447"/>
    </location>
</feature>
<feature type="region of interest" description="Disordered" evidence="6">
    <location>
        <begin position="474"/>
        <end position="549"/>
    </location>
</feature>
<evidence type="ECO:0000256" key="6">
    <source>
        <dbReference type="SAM" id="MobiDB-lite"/>
    </source>
</evidence>
<keyword evidence="1" id="KW-0805">Transcription regulation</keyword>
<feature type="compositionally biased region" description="Low complexity" evidence="6">
    <location>
        <begin position="507"/>
        <end position="530"/>
    </location>
</feature>
<dbReference type="Gene3D" id="1.20.1270.220">
    <property type="match status" value="1"/>
</dbReference>
<proteinExistence type="predicted"/>
<evidence type="ECO:0000256" key="4">
    <source>
        <dbReference type="PROSITE-ProRule" id="PRU00035"/>
    </source>
</evidence>
<dbReference type="SMART" id="SM00297">
    <property type="entry name" value="BROMO"/>
    <property type="match status" value="1"/>
</dbReference>
<dbReference type="EMBL" id="JBJXBP010000001">
    <property type="protein sequence ID" value="KAL3848786.1"/>
    <property type="molecule type" value="Genomic_DNA"/>
</dbReference>
<dbReference type="SUPFAM" id="SSF47370">
    <property type="entry name" value="Bromodomain"/>
    <property type="match status" value="1"/>
</dbReference>
<evidence type="ECO:0000256" key="5">
    <source>
        <dbReference type="SAM" id="Coils"/>
    </source>
</evidence>
<evidence type="ECO:0000313" key="10">
    <source>
        <dbReference type="Proteomes" id="UP001634393"/>
    </source>
</evidence>
<feature type="compositionally biased region" description="Polar residues" evidence="6">
    <location>
        <begin position="19"/>
        <end position="32"/>
    </location>
</feature>
<evidence type="ECO:0008006" key="11">
    <source>
        <dbReference type="Google" id="ProtNLM"/>
    </source>
</evidence>
<dbReference type="InterPro" id="IPR027353">
    <property type="entry name" value="NET_dom"/>
</dbReference>
<keyword evidence="5" id="KW-0175">Coiled coil</keyword>
<dbReference type="PROSITE" id="PS51525">
    <property type="entry name" value="NET"/>
    <property type="match status" value="1"/>
</dbReference>
<keyword evidence="10" id="KW-1185">Reference proteome</keyword>
<feature type="compositionally biased region" description="Basic and acidic residues" evidence="6">
    <location>
        <begin position="532"/>
        <end position="549"/>
    </location>
</feature>
<gene>
    <name evidence="9" type="ORF">ACJIZ3_010668</name>
</gene>
<evidence type="ECO:0000256" key="2">
    <source>
        <dbReference type="ARBA" id="ARBA00023117"/>
    </source>
</evidence>
<dbReference type="Pfam" id="PF00439">
    <property type="entry name" value="Bromodomain"/>
    <property type="match status" value="1"/>
</dbReference>
<feature type="compositionally biased region" description="Basic and acidic residues" evidence="6">
    <location>
        <begin position="366"/>
        <end position="379"/>
    </location>
</feature>
<dbReference type="Pfam" id="PF17035">
    <property type="entry name" value="BET"/>
    <property type="match status" value="1"/>
</dbReference>
<dbReference type="InterPro" id="IPR038336">
    <property type="entry name" value="NET_sf"/>
</dbReference>
<keyword evidence="2 4" id="KW-0103">Bromodomain</keyword>
<comment type="caution">
    <text evidence="9">The sequence shown here is derived from an EMBL/GenBank/DDBJ whole genome shotgun (WGS) entry which is preliminary data.</text>
</comment>
<feature type="domain" description="Bromo" evidence="7">
    <location>
        <begin position="225"/>
        <end position="297"/>
    </location>
</feature>
<feature type="region of interest" description="Disordered" evidence="6">
    <location>
        <begin position="329"/>
        <end position="379"/>
    </location>
</feature>
<dbReference type="InterPro" id="IPR001487">
    <property type="entry name" value="Bromodomain"/>
</dbReference>
<dbReference type="PANTHER" id="PTHR45926">
    <property type="entry name" value="OSJNBA0053K19.4 PROTEIN"/>
    <property type="match status" value="1"/>
</dbReference>
<feature type="region of interest" description="Disordered" evidence="6">
    <location>
        <begin position="1"/>
        <end position="65"/>
    </location>
</feature>
<name>A0ABD3UIJ9_9LAMI</name>
<sequence>MMGDENEGFKGTQKKKSIQEVQNSTNSSNLSRVQPRVFEGINPAKNMVNSENNLSSGSNRDGLSGNGGFLRQVTRVRISLLMKSKLEVRELKRKLEIERDMVRSLMRKIDANEAQKKARVFDNLGGNNVGPPRMSKPLNQLSVSVFENTKSGYENVDKVKRTPKEKPLYMNSEILLAKKDNFPLSENNKKSKSNNKQGRGSQLGHTGKFPNHALKKCKAILERLMKHKHGWIFNKPVDVASLGLHDYFEIIKNPMDLGSVKKRLTQNWYETPLLFAEDVRLTFRNAMTYNPEGHDVYVIAEDLSKIFEEKWAPLEADYMREFNNADVGLPITREAPPQPDMNKGLDKEQRSPKNTTLSNEISVPRKPKEDTKEREMTYDEKQKLSIDLQDLPSEELETVVEIIRNRTTSITQEDDEIEIDIDTVDNETLWELDRFISYYKKSLSKNEKDSEIVSQFVTVSEQITQEKIPASVVTETPKGSRADVERVVSPLVQVKESRGKNKNQEASQSSSGTDSGSSSSDSEGENSSGDGSDGRKSPIIEICRSDESQ</sequence>
<reference evidence="9 10" key="1">
    <citation type="submission" date="2024-12" db="EMBL/GenBank/DDBJ databases">
        <title>The unique morphological basis and parallel evolutionary history of personate flowers in Penstemon.</title>
        <authorList>
            <person name="Depatie T.H."/>
            <person name="Wessinger C.A."/>
        </authorList>
    </citation>
    <scope>NUCLEOTIDE SEQUENCE [LARGE SCALE GENOMIC DNA]</scope>
    <source>
        <strain evidence="9">WTNN_2</strain>
        <tissue evidence="9">Leaf</tissue>
    </source>
</reference>
<accession>A0ABD3UIJ9</accession>
<feature type="compositionally biased region" description="Polar residues" evidence="6">
    <location>
        <begin position="352"/>
        <end position="361"/>
    </location>
</feature>
<dbReference type="Proteomes" id="UP001634393">
    <property type="component" value="Unassembled WGS sequence"/>
</dbReference>
<evidence type="ECO:0000259" key="7">
    <source>
        <dbReference type="PROSITE" id="PS50014"/>
    </source>
</evidence>
<dbReference type="PROSITE" id="PS50014">
    <property type="entry name" value="BROMODOMAIN_2"/>
    <property type="match status" value="1"/>
</dbReference>
<evidence type="ECO:0000313" key="9">
    <source>
        <dbReference type="EMBL" id="KAL3848786.1"/>
    </source>
</evidence>
<feature type="compositionally biased region" description="Polar residues" evidence="6">
    <location>
        <begin position="47"/>
        <end position="61"/>
    </location>
</feature>
<dbReference type="Gene3D" id="1.20.920.10">
    <property type="entry name" value="Bromodomain-like"/>
    <property type="match status" value="1"/>
</dbReference>
<evidence type="ECO:0000259" key="8">
    <source>
        <dbReference type="PROSITE" id="PS51525"/>
    </source>
</evidence>
<dbReference type="InterPro" id="IPR036427">
    <property type="entry name" value="Bromodomain-like_sf"/>
</dbReference>
<evidence type="ECO:0000256" key="3">
    <source>
        <dbReference type="ARBA" id="ARBA00023163"/>
    </source>
</evidence>
<feature type="region of interest" description="Disordered" evidence="6">
    <location>
        <begin position="181"/>
        <end position="209"/>
    </location>
</feature>
<evidence type="ECO:0000256" key="1">
    <source>
        <dbReference type="ARBA" id="ARBA00023015"/>
    </source>
</evidence>
<feature type="coiled-coil region" evidence="5">
    <location>
        <begin position="81"/>
        <end position="108"/>
    </location>
</feature>